<name>A0A8H4NT12_9HYPO</name>
<accession>A0A8H4NT12</accession>
<evidence type="ECO:0000256" key="1">
    <source>
        <dbReference type="SAM" id="SignalP"/>
    </source>
</evidence>
<keyword evidence="1" id="KW-0732">Signal</keyword>
<evidence type="ECO:0000313" key="3">
    <source>
        <dbReference type="Proteomes" id="UP000605986"/>
    </source>
</evidence>
<gene>
    <name evidence="2" type="ORF">F53441_9696</name>
</gene>
<reference evidence="2" key="1">
    <citation type="submission" date="2020-01" db="EMBL/GenBank/DDBJ databases">
        <title>Identification and distribution of gene clusters putatively required for synthesis of sphingolipid metabolism inhibitors in phylogenetically diverse species of the filamentous fungus Fusarium.</title>
        <authorList>
            <person name="Kim H.-S."/>
            <person name="Busman M."/>
            <person name="Brown D.W."/>
            <person name="Divon H."/>
            <person name="Uhlig S."/>
            <person name="Proctor R.H."/>
        </authorList>
    </citation>
    <scope>NUCLEOTIDE SEQUENCE</scope>
    <source>
        <strain evidence="2">NRRL 53441</strain>
    </source>
</reference>
<proteinExistence type="predicted"/>
<evidence type="ECO:0000313" key="2">
    <source>
        <dbReference type="EMBL" id="KAF4446655.1"/>
    </source>
</evidence>
<feature type="signal peptide" evidence="1">
    <location>
        <begin position="1"/>
        <end position="18"/>
    </location>
</feature>
<dbReference type="Proteomes" id="UP000605986">
    <property type="component" value="Unassembled WGS sequence"/>
</dbReference>
<feature type="chain" id="PRO_5034730906" evidence="1">
    <location>
        <begin position="19"/>
        <end position="140"/>
    </location>
</feature>
<protein>
    <submittedName>
        <fullName evidence="2">22kda glycoprotein</fullName>
    </submittedName>
</protein>
<sequence>MKFLSALVSAAAVSAAATKYPVYDVTEFSASCVPHSAECKYSFQVLQPGTMETHPVHCSALVHTKNGLLPDVKNAKCENSSRTFSVVRSKSGLTFSVSQPVSPISNTVGKHFIQNKELEVSKQPNAAVQSYKGPKAFKLY</sequence>
<organism evidence="2 3">
    <name type="scientific">Fusarium austroafricanum</name>
    <dbReference type="NCBI Taxonomy" id="2364996"/>
    <lineage>
        <taxon>Eukaryota</taxon>
        <taxon>Fungi</taxon>
        <taxon>Dikarya</taxon>
        <taxon>Ascomycota</taxon>
        <taxon>Pezizomycotina</taxon>
        <taxon>Sordariomycetes</taxon>
        <taxon>Hypocreomycetidae</taxon>
        <taxon>Hypocreales</taxon>
        <taxon>Nectriaceae</taxon>
        <taxon>Fusarium</taxon>
        <taxon>Fusarium concolor species complex</taxon>
    </lineage>
</organism>
<comment type="caution">
    <text evidence="2">The sequence shown here is derived from an EMBL/GenBank/DDBJ whole genome shotgun (WGS) entry which is preliminary data.</text>
</comment>
<keyword evidence="3" id="KW-1185">Reference proteome</keyword>
<dbReference type="OrthoDB" id="3679184at2759"/>
<dbReference type="EMBL" id="JAADJG010000446">
    <property type="protein sequence ID" value="KAF4446655.1"/>
    <property type="molecule type" value="Genomic_DNA"/>
</dbReference>
<dbReference type="AlphaFoldDB" id="A0A8H4NT12"/>